<dbReference type="Pfam" id="PF05661">
    <property type="entry name" value="DUF808"/>
    <property type="match status" value="1"/>
</dbReference>
<dbReference type="Proteomes" id="UP000198417">
    <property type="component" value="Unassembled WGS sequence"/>
</dbReference>
<sequence>MQSITWVQTCRTRGRPHAIYSRFMTNRLHSGQLPALHKDTHLPGVVGRLVLAAHGPGRYVSLGTRAPCEGLIPKWDKKGLRMSGLLALLDDVAGIAKIAAASVDDVMGQAMKAGSKAAGAVIDDAAVSPKYVQGFHPARELPMVWKIARGSLINKLVYLLPVGLLLANFAPWLISPLLMLGGAYLCFEGAEKIFHALFPGDGHVGTDGMQADDPAHLEEQKVQGAIKTDFILSAEIMTIALSAIPESGFWMEAATLAVVGVMITVAVYGSVALIVKMDDMGLWLAQDGRFGITRAFGRGTVKAMPALMQTLTVVGTAAMLWVGGSIILHGLGDLGWHLPKEIIHHAAVTVADMTSDTFHNAAEWMATAAMDGVFGVLLGLVLVPIGTKLVSPLWGAVFGGKKKSVTSGH</sequence>
<dbReference type="AlphaFoldDB" id="A0A238XG01"/>
<evidence type="ECO:0000313" key="2">
    <source>
        <dbReference type="EMBL" id="SNR57538.1"/>
    </source>
</evidence>
<name>A0A238XG01_9RHOB</name>
<evidence type="ECO:0000313" key="3">
    <source>
        <dbReference type="Proteomes" id="UP000198417"/>
    </source>
</evidence>
<gene>
    <name evidence="2" type="ORF">SAMN06265370_11117</name>
</gene>
<protein>
    <recommendedName>
        <fullName evidence="4">Inner membrane protein YedI</fullName>
    </recommendedName>
</protein>
<feature type="transmembrane region" description="Helical" evidence="1">
    <location>
        <begin position="156"/>
        <end position="174"/>
    </location>
</feature>
<evidence type="ECO:0000256" key="1">
    <source>
        <dbReference type="SAM" id="Phobius"/>
    </source>
</evidence>
<keyword evidence="1" id="KW-0812">Transmembrane</keyword>
<reference evidence="2 3" key="1">
    <citation type="submission" date="2017-06" db="EMBL/GenBank/DDBJ databases">
        <authorList>
            <person name="Kim H.J."/>
            <person name="Triplett B.A."/>
        </authorList>
    </citation>
    <scope>NUCLEOTIDE SEQUENCE [LARGE SCALE GENOMIC DNA]</scope>
    <source>
        <strain evidence="2 3">DSM 29052</strain>
    </source>
</reference>
<dbReference type="PANTHER" id="PTHR30503:SF3">
    <property type="entry name" value="INNER MEMBRANE PROTEIN YEDI"/>
    <property type="match status" value="1"/>
</dbReference>
<organism evidence="2 3">
    <name type="scientific">Puniceibacterium sediminis</name>
    <dbReference type="NCBI Taxonomy" id="1608407"/>
    <lineage>
        <taxon>Bacteria</taxon>
        <taxon>Pseudomonadati</taxon>
        <taxon>Pseudomonadota</taxon>
        <taxon>Alphaproteobacteria</taxon>
        <taxon>Rhodobacterales</taxon>
        <taxon>Paracoccaceae</taxon>
        <taxon>Puniceibacterium</taxon>
    </lineage>
</organism>
<evidence type="ECO:0008006" key="4">
    <source>
        <dbReference type="Google" id="ProtNLM"/>
    </source>
</evidence>
<accession>A0A238XG01</accession>
<keyword evidence="1" id="KW-0472">Membrane</keyword>
<dbReference type="InterPro" id="IPR008526">
    <property type="entry name" value="YedI"/>
</dbReference>
<dbReference type="GO" id="GO:0005886">
    <property type="term" value="C:plasma membrane"/>
    <property type="evidence" value="ECO:0007669"/>
    <property type="project" value="TreeGrafter"/>
</dbReference>
<proteinExistence type="predicted"/>
<keyword evidence="3" id="KW-1185">Reference proteome</keyword>
<keyword evidence="1" id="KW-1133">Transmembrane helix</keyword>
<feature type="transmembrane region" description="Helical" evidence="1">
    <location>
        <begin position="253"/>
        <end position="275"/>
    </location>
</feature>
<dbReference type="EMBL" id="FZNN01000011">
    <property type="protein sequence ID" value="SNR57538.1"/>
    <property type="molecule type" value="Genomic_DNA"/>
</dbReference>
<dbReference type="PANTHER" id="PTHR30503">
    <property type="entry name" value="INNER MEMBRANE PROTEIN YEDI"/>
    <property type="match status" value="1"/>
</dbReference>
<feature type="transmembrane region" description="Helical" evidence="1">
    <location>
        <begin position="311"/>
        <end position="331"/>
    </location>
</feature>